<gene>
    <name evidence="2" type="ORF">H9942_00635</name>
</gene>
<evidence type="ECO:0000313" key="2">
    <source>
        <dbReference type="EMBL" id="HJB36558.1"/>
    </source>
</evidence>
<reference evidence="2" key="2">
    <citation type="submission" date="2021-04" db="EMBL/GenBank/DDBJ databases">
        <authorList>
            <person name="Gilroy R."/>
        </authorList>
    </citation>
    <scope>NUCLEOTIDE SEQUENCE</scope>
    <source>
        <strain evidence="2">ChiBcolR8-3208</strain>
    </source>
</reference>
<sequence>MKFYIKYYKNNYEKLLTYYPRYYRDVFEMVEILKAYGKISDVMELQIEQAYLNNFVLEADETTIRGWEDILGITYSKPLSLEQRRRVIIARIAGHGHIGEPEIREVIANYTDKSVSVDFAKGIIYIVIEGEVFDENNLLRTLLRRIPAHLALDMRIHIRREFRQDLHISIGGAIGTELWPQPIGQDRQSTLPVKVSFGGATAAEFHPNPVSEDRQATSQIEIGFGGFTGQEADGEPHGEDHSSTVTTHSGGGAYYHTRTKSKLIG</sequence>
<evidence type="ECO:0000256" key="1">
    <source>
        <dbReference type="SAM" id="MobiDB-lite"/>
    </source>
</evidence>
<reference evidence="2" key="1">
    <citation type="journal article" date="2021" name="PeerJ">
        <title>Extensive microbial diversity within the chicken gut microbiome revealed by metagenomics and culture.</title>
        <authorList>
            <person name="Gilroy R."/>
            <person name="Ravi A."/>
            <person name="Getino M."/>
            <person name="Pursley I."/>
            <person name="Horton D.L."/>
            <person name="Alikhan N.F."/>
            <person name="Baker D."/>
            <person name="Gharbi K."/>
            <person name="Hall N."/>
            <person name="Watson M."/>
            <person name="Adriaenssens E.M."/>
            <person name="Foster-Nyarko E."/>
            <person name="Jarju S."/>
            <person name="Secka A."/>
            <person name="Antonio M."/>
            <person name="Oren A."/>
            <person name="Chaudhuri R.R."/>
            <person name="La Ragione R."/>
            <person name="Hildebrand F."/>
            <person name="Pallen M.J."/>
        </authorList>
    </citation>
    <scope>NUCLEOTIDE SEQUENCE</scope>
    <source>
        <strain evidence="2">ChiBcolR8-3208</strain>
    </source>
</reference>
<dbReference type="Proteomes" id="UP000824214">
    <property type="component" value="Unassembled WGS sequence"/>
</dbReference>
<dbReference type="AlphaFoldDB" id="A0A9D2RXM3"/>
<dbReference type="Pfam" id="PF10076">
    <property type="entry name" value="Phage_Mu_Gp48"/>
    <property type="match status" value="1"/>
</dbReference>
<dbReference type="InterPro" id="IPR018755">
    <property type="entry name" value="Phage_Mu_Gp48"/>
</dbReference>
<organism evidence="2 3">
    <name type="scientific">Candidatus Acutalibacter ornithocaccae</name>
    <dbReference type="NCBI Taxonomy" id="2838416"/>
    <lineage>
        <taxon>Bacteria</taxon>
        <taxon>Bacillati</taxon>
        <taxon>Bacillota</taxon>
        <taxon>Clostridia</taxon>
        <taxon>Eubacteriales</taxon>
        <taxon>Acutalibacteraceae</taxon>
        <taxon>Acutalibacter</taxon>
    </lineage>
</organism>
<evidence type="ECO:0000313" key="3">
    <source>
        <dbReference type="Proteomes" id="UP000824214"/>
    </source>
</evidence>
<feature type="region of interest" description="Disordered" evidence="1">
    <location>
        <begin position="225"/>
        <end position="265"/>
    </location>
</feature>
<name>A0A9D2RXM3_9FIRM</name>
<accession>A0A9D2RXM3</accession>
<comment type="caution">
    <text evidence="2">The sequence shown here is derived from an EMBL/GenBank/DDBJ whole genome shotgun (WGS) entry which is preliminary data.</text>
</comment>
<proteinExistence type="predicted"/>
<dbReference type="EMBL" id="DWXZ01000008">
    <property type="protein sequence ID" value="HJB36558.1"/>
    <property type="molecule type" value="Genomic_DNA"/>
</dbReference>
<protein>
    <submittedName>
        <fullName evidence="2">YmfQ family protein</fullName>
    </submittedName>
</protein>